<dbReference type="EMBL" id="CM001224">
    <property type="protein sequence ID" value="KEH18353.1"/>
    <property type="molecule type" value="Genomic_DNA"/>
</dbReference>
<protein>
    <recommendedName>
        <fullName evidence="4">FAR1 DNA-binding domain protein</fullName>
    </recommendedName>
</protein>
<dbReference type="Proteomes" id="UP000002051">
    <property type="component" value="Chromosome 8"/>
</dbReference>
<organism evidence="1 3">
    <name type="scientific">Medicago truncatula</name>
    <name type="common">Barrel medic</name>
    <name type="synonym">Medicago tribuloides</name>
    <dbReference type="NCBI Taxonomy" id="3880"/>
    <lineage>
        <taxon>Eukaryota</taxon>
        <taxon>Viridiplantae</taxon>
        <taxon>Streptophyta</taxon>
        <taxon>Embryophyta</taxon>
        <taxon>Tracheophyta</taxon>
        <taxon>Spermatophyta</taxon>
        <taxon>Magnoliopsida</taxon>
        <taxon>eudicotyledons</taxon>
        <taxon>Gunneridae</taxon>
        <taxon>Pentapetalae</taxon>
        <taxon>rosids</taxon>
        <taxon>fabids</taxon>
        <taxon>Fabales</taxon>
        <taxon>Fabaceae</taxon>
        <taxon>Papilionoideae</taxon>
        <taxon>50 kb inversion clade</taxon>
        <taxon>NPAAA clade</taxon>
        <taxon>Hologalegina</taxon>
        <taxon>IRL clade</taxon>
        <taxon>Trifolieae</taxon>
        <taxon>Medicago</taxon>
    </lineage>
</organism>
<keyword evidence="3" id="KW-1185">Reference proteome</keyword>
<proteinExistence type="predicted"/>
<evidence type="ECO:0000313" key="2">
    <source>
        <dbReference type="EnsemblPlants" id="KEH18353"/>
    </source>
</evidence>
<evidence type="ECO:0008006" key="4">
    <source>
        <dbReference type="Google" id="ProtNLM"/>
    </source>
</evidence>
<name>A0A072TNH7_MEDTR</name>
<evidence type="ECO:0000313" key="3">
    <source>
        <dbReference type="Proteomes" id="UP000002051"/>
    </source>
</evidence>
<reference evidence="1 3" key="2">
    <citation type="journal article" date="2014" name="BMC Genomics">
        <title>An improved genome release (version Mt4.0) for the model legume Medicago truncatula.</title>
        <authorList>
            <person name="Tang H."/>
            <person name="Krishnakumar V."/>
            <person name="Bidwell S."/>
            <person name="Rosen B."/>
            <person name="Chan A."/>
            <person name="Zhou S."/>
            <person name="Gentzbittel L."/>
            <person name="Childs K.L."/>
            <person name="Yandell M."/>
            <person name="Gundlach H."/>
            <person name="Mayer K.F."/>
            <person name="Schwartz D.C."/>
            <person name="Town C.D."/>
        </authorList>
    </citation>
    <scope>GENOME REANNOTATION</scope>
    <source>
        <strain evidence="1">A17</strain>
        <strain evidence="2 3">cv. Jemalong A17</strain>
    </source>
</reference>
<reference evidence="1 3" key="1">
    <citation type="journal article" date="2011" name="Nature">
        <title>The Medicago genome provides insight into the evolution of rhizobial symbioses.</title>
        <authorList>
            <person name="Young N.D."/>
            <person name="Debelle F."/>
            <person name="Oldroyd G.E."/>
            <person name="Geurts R."/>
            <person name="Cannon S.B."/>
            <person name="Udvardi M.K."/>
            <person name="Benedito V.A."/>
            <person name="Mayer K.F."/>
            <person name="Gouzy J."/>
            <person name="Schoof H."/>
            <person name="Van de Peer Y."/>
            <person name="Proost S."/>
            <person name="Cook D.R."/>
            <person name="Meyers B.C."/>
            <person name="Spannagl M."/>
            <person name="Cheung F."/>
            <person name="De Mita S."/>
            <person name="Krishnakumar V."/>
            <person name="Gundlach H."/>
            <person name="Zhou S."/>
            <person name="Mudge J."/>
            <person name="Bharti A.K."/>
            <person name="Murray J.D."/>
            <person name="Naoumkina M.A."/>
            <person name="Rosen B."/>
            <person name="Silverstein K.A."/>
            <person name="Tang H."/>
            <person name="Rombauts S."/>
            <person name="Zhao P.X."/>
            <person name="Zhou P."/>
            <person name="Barbe V."/>
            <person name="Bardou P."/>
            <person name="Bechner M."/>
            <person name="Bellec A."/>
            <person name="Berger A."/>
            <person name="Berges H."/>
            <person name="Bidwell S."/>
            <person name="Bisseling T."/>
            <person name="Choisne N."/>
            <person name="Couloux A."/>
            <person name="Denny R."/>
            <person name="Deshpande S."/>
            <person name="Dai X."/>
            <person name="Doyle J.J."/>
            <person name="Dudez A.M."/>
            <person name="Farmer A.D."/>
            <person name="Fouteau S."/>
            <person name="Franken C."/>
            <person name="Gibelin C."/>
            <person name="Gish J."/>
            <person name="Goldstein S."/>
            <person name="Gonzalez A.J."/>
            <person name="Green P.J."/>
            <person name="Hallab A."/>
            <person name="Hartog M."/>
            <person name="Hua A."/>
            <person name="Humphray S.J."/>
            <person name="Jeong D.H."/>
            <person name="Jing Y."/>
            <person name="Jocker A."/>
            <person name="Kenton S.M."/>
            <person name="Kim D.J."/>
            <person name="Klee K."/>
            <person name="Lai H."/>
            <person name="Lang C."/>
            <person name="Lin S."/>
            <person name="Macmil S.L."/>
            <person name="Magdelenat G."/>
            <person name="Matthews L."/>
            <person name="McCorrison J."/>
            <person name="Monaghan E.L."/>
            <person name="Mun J.H."/>
            <person name="Najar F.Z."/>
            <person name="Nicholson C."/>
            <person name="Noirot C."/>
            <person name="O'Bleness M."/>
            <person name="Paule C.R."/>
            <person name="Poulain J."/>
            <person name="Prion F."/>
            <person name="Qin B."/>
            <person name="Qu C."/>
            <person name="Retzel E.F."/>
            <person name="Riddle C."/>
            <person name="Sallet E."/>
            <person name="Samain S."/>
            <person name="Samson N."/>
            <person name="Sanders I."/>
            <person name="Saurat O."/>
            <person name="Scarpelli C."/>
            <person name="Schiex T."/>
            <person name="Segurens B."/>
            <person name="Severin A.J."/>
            <person name="Sherrier D.J."/>
            <person name="Shi R."/>
            <person name="Sims S."/>
            <person name="Singer S.R."/>
            <person name="Sinharoy S."/>
            <person name="Sterck L."/>
            <person name="Viollet A."/>
            <person name="Wang B.B."/>
            <person name="Wang K."/>
            <person name="Wang M."/>
            <person name="Wang X."/>
            <person name="Warfsmann J."/>
            <person name="Weissenbach J."/>
            <person name="White D.D."/>
            <person name="White J.D."/>
            <person name="Wiley G.B."/>
            <person name="Wincker P."/>
            <person name="Xing Y."/>
            <person name="Yang L."/>
            <person name="Yao Z."/>
            <person name="Ying F."/>
            <person name="Zhai J."/>
            <person name="Zhou L."/>
            <person name="Zuber A."/>
            <person name="Denarie J."/>
            <person name="Dixon R.A."/>
            <person name="May G.D."/>
            <person name="Schwartz D.C."/>
            <person name="Rogers J."/>
            <person name="Quetier F."/>
            <person name="Town C.D."/>
            <person name="Roe B.A."/>
        </authorList>
    </citation>
    <scope>NUCLEOTIDE SEQUENCE [LARGE SCALE GENOMIC DNA]</scope>
    <source>
        <strain evidence="1">A17</strain>
        <strain evidence="2 3">cv. Jemalong A17</strain>
    </source>
</reference>
<evidence type="ECO:0000313" key="1">
    <source>
        <dbReference type="EMBL" id="KEH18353.1"/>
    </source>
</evidence>
<gene>
    <name evidence="1" type="ordered locus">MTR_8g016360</name>
</gene>
<dbReference type="EnsemblPlants" id="KEH18353">
    <property type="protein sequence ID" value="KEH18353"/>
    <property type="gene ID" value="MTR_8g016360"/>
</dbReference>
<dbReference type="AlphaFoldDB" id="A0A072TNH7"/>
<reference evidence="2" key="3">
    <citation type="submission" date="2015-04" db="UniProtKB">
        <authorList>
            <consortium name="EnsemblPlants"/>
        </authorList>
    </citation>
    <scope>IDENTIFICATION</scope>
    <source>
        <strain evidence="2">cv. Jemalong A17</strain>
    </source>
</reference>
<accession>A0A072TNH7</accession>
<dbReference type="HOGENOM" id="CLU_1680560_0_0_1"/>
<sequence>MVEPFIVMKPDSEVNYIDIVKYFVYGINYEDREELINWICCQARKAEFNIKIDKFDSGFRRRKLKFVLGCERGGEYKGTKNLRREETSSRKYISPLSLCGYISASKQWSLGGVSGLHDHKMEPKLEGHVSVGR</sequence>